<dbReference type="Proteomes" id="UP001215151">
    <property type="component" value="Unassembled WGS sequence"/>
</dbReference>
<reference evidence="2" key="1">
    <citation type="submission" date="2022-11" db="EMBL/GenBank/DDBJ databases">
        <title>Genome Sequence of Cubamyces cubensis.</title>
        <authorList>
            <person name="Buettner E."/>
        </authorList>
    </citation>
    <scope>NUCLEOTIDE SEQUENCE</scope>
    <source>
        <strain evidence="2">MPL-01</strain>
    </source>
</reference>
<sequence length="169" mass="19279">MYKLNRTSEFVSGSCGPAEQKFFRQHAREIDGSGLERKRRIDMATENEQSAKKQRSERQAKESRKIARRAKLAKIEPILDLSLLTMARTNSELQDQLAWHREFIDVGPRAQKEMPMAKLLTSKALKLAALVEAVKRYNAAPPAVQPWLNVESLATDVVLDEEDEEDDEQ</sequence>
<feature type="compositionally biased region" description="Basic and acidic residues" evidence="1">
    <location>
        <begin position="29"/>
        <end position="65"/>
    </location>
</feature>
<comment type="caution">
    <text evidence="2">The sequence shown here is derived from an EMBL/GenBank/DDBJ whole genome shotgun (WGS) entry which is preliminary data.</text>
</comment>
<name>A0AAD7X4Z7_9APHY</name>
<accession>A0AAD7X4Z7</accession>
<organism evidence="2 3">
    <name type="scientific">Trametes cubensis</name>
    <dbReference type="NCBI Taxonomy" id="1111947"/>
    <lineage>
        <taxon>Eukaryota</taxon>
        <taxon>Fungi</taxon>
        <taxon>Dikarya</taxon>
        <taxon>Basidiomycota</taxon>
        <taxon>Agaricomycotina</taxon>
        <taxon>Agaricomycetes</taxon>
        <taxon>Polyporales</taxon>
        <taxon>Polyporaceae</taxon>
        <taxon>Trametes</taxon>
    </lineage>
</organism>
<dbReference type="EMBL" id="JAPEVG010000955">
    <property type="protein sequence ID" value="KAJ8454495.1"/>
    <property type="molecule type" value="Genomic_DNA"/>
</dbReference>
<evidence type="ECO:0000313" key="2">
    <source>
        <dbReference type="EMBL" id="KAJ8454495.1"/>
    </source>
</evidence>
<evidence type="ECO:0000256" key="1">
    <source>
        <dbReference type="SAM" id="MobiDB-lite"/>
    </source>
</evidence>
<proteinExistence type="predicted"/>
<dbReference type="AlphaFoldDB" id="A0AAD7X4Z7"/>
<evidence type="ECO:0000313" key="3">
    <source>
        <dbReference type="Proteomes" id="UP001215151"/>
    </source>
</evidence>
<keyword evidence="3" id="KW-1185">Reference proteome</keyword>
<gene>
    <name evidence="2" type="ORF">ONZ51_g12992</name>
</gene>
<protein>
    <submittedName>
        <fullName evidence="2">Uncharacterized protein</fullName>
    </submittedName>
</protein>
<feature type="region of interest" description="Disordered" evidence="1">
    <location>
        <begin position="29"/>
        <end position="66"/>
    </location>
</feature>